<comment type="subcellular location">
    <subcellularLocation>
        <location evidence="1">Membrane</location>
    </subcellularLocation>
</comment>
<evidence type="ECO:0000256" key="4">
    <source>
        <dbReference type="ARBA" id="ARBA00023136"/>
    </source>
</evidence>
<keyword evidence="4 5" id="KW-0472">Membrane</keyword>
<dbReference type="GO" id="GO:0016020">
    <property type="term" value="C:membrane"/>
    <property type="evidence" value="ECO:0007669"/>
    <property type="project" value="UniProtKB-SubCell"/>
</dbReference>
<dbReference type="KEGG" id="naf:GQ61_04315"/>
<evidence type="ECO:0000313" key="8">
    <source>
        <dbReference type="Proteomes" id="UP000237351"/>
    </source>
</evidence>
<name>A0A1W6N4G7_9PROT</name>
<evidence type="ECO:0000256" key="2">
    <source>
        <dbReference type="ARBA" id="ARBA00022692"/>
    </source>
</evidence>
<dbReference type="Proteomes" id="UP000237351">
    <property type="component" value="Chromosome"/>
</dbReference>
<evidence type="ECO:0000259" key="6">
    <source>
        <dbReference type="Pfam" id="PF00924"/>
    </source>
</evidence>
<evidence type="ECO:0000256" key="3">
    <source>
        <dbReference type="ARBA" id="ARBA00022989"/>
    </source>
</evidence>
<evidence type="ECO:0000256" key="1">
    <source>
        <dbReference type="ARBA" id="ARBA00004370"/>
    </source>
</evidence>
<dbReference type="Gene3D" id="2.30.30.60">
    <property type="match status" value="1"/>
</dbReference>
<organism evidence="7 8">
    <name type="scientific">Candidatus Nucleicultrix amoebiphila FS5</name>
    <dbReference type="NCBI Taxonomy" id="1414854"/>
    <lineage>
        <taxon>Bacteria</taxon>
        <taxon>Pseudomonadati</taxon>
        <taxon>Pseudomonadota</taxon>
        <taxon>Alphaproteobacteria</taxon>
        <taxon>Holosporales</taxon>
        <taxon>Candidatus Nucleicultricaceae</taxon>
        <taxon>Candidatus Nucleicultrix</taxon>
    </lineage>
</organism>
<protein>
    <recommendedName>
        <fullName evidence="6">Mechanosensitive ion channel MscS domain-containing protein</fullName>
    </recommendedName>
</protein>
<dbReference type="Pfam" id="PF00924">
    <property type="entry name" value="MS_channel_2nd"/>
    <property type="match status" value="1"/>
</dbReference>
<feature type="domain" description="Mechanosensitive ion channel MscS" evidence="6">
    <location>
        <begin position="90"/>
        <end position="164"/>
    </location>
</feature>
<reference evidence="7 8" key="1">
    <citation type="submission" date="2014-06" db="EMBL/GenBank/DDBJ databases">
        <title>The genome of the endonuclear symbiont Nucleicultrix amoebiphila.</title>
        <authorList>
            <person name="Schulz F."/>
            <person name="Horn M."/>
        </authorList>
    </citation>
    <scope>NUCLEOTIDE SEQUENCE [LARGE SCALE GENOMIC DNA]</scope>
    <source>
        <strain evidence="7 8">FS5</strain>
    </source>
</reference>
<dbReference type="InterPro" id="IPR023408">
    <property type="entry name" value="MscS_beta-dom_sf"/>
</dbReference>
<dbReference type="InterPro" id="IPR006685">
    <property type="entry name" value="MscS_channel_2nd"/>
</dbReference>
<dbReference type="GO" id="GO:0008381">
    <property type="term" value="F:mechanosensitive monoatomic ion channel activity"/>
    <property type="evidence" value="ECO:0007669"/>
    <property type="project" value="UniProtKB-ARBA"/>
</dbReference>
<dbReference type="SUPFAM" id="SSF50182">
    <property type="entry name" value="Sm-like ribonucleoproteins"/>
    <property type="match status" value="1"/>
</dbReference>
<feature type="transmembrane region" description="Helical" evidence="5">
    <location>
        <begin position="13"/>
        <end position="33"/>
    </location>
</feature>
<evidence type="ECO:0000256" key="5">
    <source>
        <dbReference type="SAM" id="Phobius"/>
    </source>
</evidence>
<dbReference type="RefSeq" id="WP_085784114.1">
    <property type="nucleotide sequence ID" value="NZ_CP008743.1"/>
</dbReference>
<evidence type="ECO:0000313" key="7">
    <source>
        <dbReference type="EMBL" id="ARN84658.1"/>
    </source>
</evidence>
<dbReference type="EMBL" id="CP008743">
    <property type="protein sequence ID" value="ARN84658.1"/>
    <property type="molecule type" value="Genomic_DNA"/>
</dbReference>
<dbReference type="AlphaFoldDB" id="A0A1W6N4G7"/>
<keyword evidence="8" id="KW-1185">Reference proteome</keyword>
<keyword evidence="2 5" id="KW-0812">Transmembrane</keyword>
<dbReference type="InterPro" id="IPR010920">
    <property type="entry name" value="LSM_dom_sf"/>
</dbReference>
<accession>A0A1W6N4G7</accession>
<keyword evidence="3 5" id="KW-1133">Transmembrane helix</keyword>
<proteinExistence type="predicted"/>
<sequence length="308" mass="35770">MSEDVAVHFSSKVINTSIIFIILGVLYLIFLNFIKNKEPETKLKYRKRFLYASGFIILYFVARIWMEGFIHLFAFLGLISAALTITQKETLMNLSGWLIIMWRNLFSEGDRIEIANYTGYVTSIGVFYFTISEYYLTHRKHPTGKIYKIPNGLIIHHPLINYSKNFNLLEYKLTFLLTPKSNLDQFRTLVVKLLDEKILPKYRKVGEKEKIKNFSIDSKVYYHPKFEDPSGIEASVCYYCHPKDHQEIERQSFEELLKILEREKEISLAYASPKQVELVNDKTIIRDAKIVSIPGETKQSQKGGGPSA</sequence>
<dbReference type="STRING" id="1414854.GQ61_04315"/>
<gene>
    <name evidence="7" type="ORF">GQ61_04315</name>
</gene>
<dbReference type="PANTHER" id="PTHR30566">
    <property type="entry name" value="YNAI-RELATED MECHANOSENSITIVE ION CHANNEL"/>
    <property type="match status" value="1"/>
</dbReference>
<dbReference type="PANTHER" id="PTHR30566:SF5">
    <property type="entry name" value="MECHANOSENSITIVE ION CHANNEL PROTEIN 1, MITOCHONDRIAL-RELATED"/>
    <property type="match status" value="1"/>
</dbReference>
<dbReference type="OrthoDB" id="9775421at2"/>